<organism evidence="2 3">
    <name type="scientific">Acinetobacter johnsonii</name>
    <dbReference type="NCBI Taxonomy" id="40214"/>
    <lineage>
        <taxon>Bacteria</taxon>
        <taxon>Pseudomonadati</taxon>
        <taxon>Pseudomonadota</taxon>
        <taxon>Gammaproteobacteria</taxon>
        <taxon>Moraxellales</taxon>
        <taxon>Moraxellaceae</taxon>
        <taxon>Acinetobacter</taxon>
    </lineage>
</organism>
<evidence type="ECO:0000313" key="2">
    <source>
        <dbReference type="EMBL" id="SUT92338.1"/>
    </source>
</evidence>
<protein>
    <recommendedName>
        <fullName evidence="4">Transmembrane protein</fullName>
    </recommendedName>
</protein>
<evidence type="ECO:0000256" key="1">
    <source>
        <dbReference type="SAM" id="Phobius"/>
    </source>
</evidence>
<proteinExistence type="predicted"/>
<feature type="transmembrane region" description="Helical" evidence="1">
    <location>
        <begin position="41"/>
        <end position="60"/>
    </location>
</feature>
<reference evidence="2 3" key="1">
    <citation type="submission" date="2018-06" db="EMBL/GenBank/DDBJ databases">
        <authorList>
            <consortium name="Pathogen Informatics"/>
            <person name="Doyle S."/>
        </authorList>
    </citation>
    <scope>NUCLEOTIDE SEQUENCE [LARGE SCALE GENOMIC DNA]</scope>
    <source>
        <strain evidence="2 3">NCTC10308</strain>
    </source>
</reference>
<sequence>MRTNRQLEALKSKRNKHALFSMAIAVVMLIAFYQLPQFQDFNFINLSLVYFIFIVCLSFLKKTKNEQPKKNNLLLNILFMTAPFFIINVFALSSLSKFTDYSAVRIAKHIPNPQYVEGQILLNSYTVGSGRNKSHYEDVVLNEPSQQQPLRLVCNFMDRFKSCPLLEDFQQQKVSIRYYADNSQFIYPEVLVLSVTADNTTISSQDFLQIYQQQRNNFLIYLFFMVLIPNLLVINLFWRDHQYQQSQTFRYRPQSI</sequence>
<name>A0A380TUL3_ACIJO</name>
<evidence type="ECO:0000313" key="3">
    <source>
        <dbReference type="Proteomes" id="UP000254227"/>
    </source>
</evidence>
<keyword evidence="1" id="KW-0812">Transmembrane</keyword>
<keyword evidence="1" id="KW-0472">Membrane</keyword>
<gene>
    <name evidence="2" type="ORF">NCTC10308_00711</name>
</gene>
<keyword evidence="1" id="KW-1133">Transmembrane helix</keyword>
<accession>A0A380TUL3</accession>
<dbReference type="AlphaFoldDB" id="A0A380TUL3"/>
<dbReference type="EMBL" id="UFRV01000006">
    <property type="protein sequence ID" value="SUT92338.1"/>
    <property type="molecule type" value="Genomic_DNA"/>
</dbReference>
<evidence type="ECO:0008006" key="4">
    <source>
        <dbReference type="Google" id="ProtNLM"/>
    </source>
</evidence>
<dbReference type="Proteomes" id="UP000254227">
    <property type="component" value="Unassembled WGS sequence"/>
</dbReference>
<feature type="transmembrane region" description="Helical" evidence="1">
    <location>
        <begin position="18"/>
        <end position="35"/>
    </location>
</feature>
<feature type="transmembrane region" description="Helical" evidence="1">
    <location>
        <begin position="218"/>
        <end position="238"/>
    </location>
</feature>
<feature type="transmembrane region" description="Helical" evidence="1">
    <location>
        <begin position="72"/>
        <end position="92"/>
    </location>
</feature>